<dbReference type="RefSeq" id="WP_166290522.1">
    <property type="nucleotide sequence ID" value="NZ_CP049863.1"/>
</dbReference>
<dbReference type="KEGG" id="lvi:G7068_06865"/>
<evidence type="ECO:0000313" key="2">
    <source>
        <dbReference type="Proteomes" id="UP000502677"/>
    </source>
</evidence>
<name>A0A6G7XEZ6_9MICO</name>
<organism evidence="1 2">
    <name type="scientific">Leucobacter viscericola</name>
    <dbReference type="NCBI Taxonomy" id="2714935"/>
    <lineage>
        <taxon>Bacteria</taxon>
        <taxon>Bacillati</taxon>
        <taxon>Actinomycetota</taxon>
        <taxon>Actinomycetes</taxon>
        <taxon>Micrococcales</taxon>
        <taxon>Microbacteriaceae</taxon>
        <taxon>Leucobacter</taxon>
    </lineage>
</organism>
<accession>A0A6G7XEZ6</accession>
<keyword evidence="2" id="KW-1185">Reference proteome</keyword>
<sequence>MSRVLSTQQAKDAINQVKAIITGGLQDEITKLDGQGKVLSDPNVWDGPLAIKFRGEVWPDTKTALDNVKTELDGLREQLDTIAQNIFTAGGAS</sequence>
<reference evidence="1 2" key="1">
    <citation type="submission" date="2020-03" db="EMBL/GenBank/DDBJ databases">
        <title>Leucobacter sp. nov., isolated from beetles.</title>
        <authorList>
            <person name="Hyun D.-W."/>
            <person name="Bae J.-W."/>
        </authorList>
    </citation>
    <scope>NUCLEOTIDE SEQUENCE [LARGE SCALE GENOMIC DNA]</scope>
    <source>
        <strain evidence="1 2">HDW9C</strain>
    </source>
</reference>
<dbReference type="AlphaFoldDB" id="A0A6G7XEZ6"/>
<proteinExistence type="predicted"/>
<dbReference type="Proteomes" id="UP000502677">
    <property type="component" value="Chromosome"/>
</dbReference>
<dbReference type="EMBL" id="CP049863">
    <property type="protein sequence ID" value="QIK62948.1"/>
    <property type="molecule type" value="Genomic_DNA"/>
</dbReference>
<gene>
    <name evidence="1" type="ORF">G7068_06865</name>
</gene>
<protein>
    <submittedName>
        <fullName evidence="1">Pyrophosphorylase</fullName>
    </submittedName>
</protein>
<dbReference type="Gene3D" id="1.10.287.1060">
    <property type="entry name" value="ESAT-6-like"/>
    <property type="match status" value="1"/>
</dbReference>
<evidence type="ECO:0000313" key="1">
    <source>
        <dbReference type="EMBL" id="QIK62948.1"/>
    </source>
</evidence>